<feature type="region of interest" description="Disordered" evidence="1">
    <location>
        <begin position="1"/>
        <end position="95"/>
    </location>
</feature>
<feature type="compositionally biased region" description="Polar residues" evidence="1">
    <location>
        <begin position="28"/>
        <end position="53"/>
    </location>
</feature>
<feature type="compositionally biased region" description="Low complexity" evidence="1">
    <location>
        <begin position="835"/>
        <end position="848"/>
    </location>
</feature>
<feature type="compositionally biased region" description="Basic and acidic residues" evidence="1">
    <location>
        <begin position="58"/>
        <end position="74"/>
    </location>
</feature>
<feature type="region of interest" description="Disordered" evidence="1">
    <location>
        <begin position="626"/>
        <end position="663"/>
    </location>
</feature>
<protein>
    <submittedName>
        <fullName evidence="2">Uncharacterized protein</fullName>
    </submittedName>
</protein>
<accession>A0AAV1AQL6</accession>
<feature type="compositionally biased region" description="Basic and acidic residues" evidence="1">
    <location>
        <begin position="633"/>
        <end position="644"/>
    </location>
</feature>
<evidence type="ECO:0000313" key="2">
    <source>
        <dbReference type="EMBL" id="CAI8611478.1"/>
    </source>
</evidence>
<proteinExistence type="predicted"/>
<organism evidence="2 3">
    <name type="scientific">Vicia faba</name>
    <name type="common">Broad bean</name>
    <name type="synonym">Faba vulgaris</name>
    <dbReference type="NCBI Taxonomy" id="3906"/>
    <lineage>
        <taxon>Eukaryota</taxon>
        <taxon>Viridiplantae</taxon>
        <taxon>Streptophyta</taxon>
        <taxon>Embryophyta</taxon>
        <taxon>Tracheophyta</taxon>
        <taxon>Spermatophyta</taxon>
        <taxon>Magnoliopsida</taxon>
        <taxon>eudicotyledons</taxon>
        <taxon>Gunneridae</taxon>
        <taxon>Pentapetalae</taxon>
        <taxon>rosids</taxon>
        <taxon>fabids</taxon>
        <taxon>Fabales</taxon>
        <taxon>Fabaceae</taxon>
        <taxon>Papilionoideae</taxon>
        <taxon>50 kb inversion clade</taxon>
        <taxon>NPAAA clade</taxon>
        <taxon>Hologalegina</taxon>
        <taxon>IRL clade</taxon>
        <taxon>Fabeae</taxon>
        <taxon>Vicia</taxon>
    </lineage>
</organism>
<keyword evidence="3" id="KW-1185">Reference proteome</keyword>
<feature type="region of interest" description="Disordered" evidence="1">
    <location>
        <begin position="680"/>
        <end position="708"/>
    </location>
</feature>
<name>A0AAV1AQL6_VICFA</name>
<dbReference type="PANTHER" id="PTHR34775">
    <property type="entry name" value="TRANSMEMBRANE PROTEIN"/>
    <property type="match status" value="1"/>
</dbReference>
<dbReference type="PANTHER" id="PTHR34775:SF4">
    <property type="entry name" value="TRANSMEMBRANE PROTEIN"/>
    <property type="match status" value="1"/>
</dbReference>
<dbReference type="Proteomes" id="UP001157006">
    <property type="component" value="Chromosome 4"/>
</dbReference>
<feature type="compositionally biased region" description="Basic and acidic residues" evidence="1">
    <location>
        <begin position="302"/>
        <end position="320"/>
    </location>
</feature>
<reference evidence="2 3" key="1">
    <citation type="submission" date="2023-01" db="EMBL/GenBank/DDBJ databases">
        <authorList>
            <person name="Kreplak J."/>
        </authorList>
    </citation>
    <scope>NUCLEOTIDE SEQUENCE [LARGE SCALE GENOMIC DNA]</scope>
</reference>
<evidence type="ECO:0000313" key="3">
    <source>
        <dbReference type="Proteomes" id="UP001157006"/>
    </source>
</evidence>
<gene>
    <name evidence="2" type="ORF">VFH_IV231200</name>
</gene>
<feature type="compositionally biased region" description="Low complexity" evidence="1">
    <location>
        <begin position="800"/>
        <end position="811"/>
    </location>
</feature>
<sequence>MPSSKHNTKSSNPNRRSSESSNHLRRSLTGNPFSKPSSLMANPRSSFSHTPANSPIDFPRKSFDYEKENVKDQMLKPGKIRSPSPAATSKSSKNFMSPTISASFKIAESPRRKILAERNETGLSSEHKVHVRKVTFADPLEQKRLDASIDGNENRFPCFECDDNMSSDSLSDYDAVSLISKDDLLFENMPMPMNKPLIPQNEIHTESSFKNVSMEPDFVNLDPTFKLSPPAATPPVSYTHTVVDPVDADPSMPPYDHKTNYLSPRPQFLHYRPKPQMELEDRFIISTSFSDSEVTEDTQSEESLKESEDVSSDETVKQEEELISEPSPVRTLSTEETVEAKDLPKSRFSLRSKAVALILLLSIAFVSISVTNSPGVDHAVLGEFYEAYKLCELSEFARANFDEFSQFSKANYDGLARNLHIWFTKSLSSITELISDVRGARNLVQLQYFNLTMLNDYSVVNQYPTCGCRKNEIGITHPHGQEQPVASEIAVDAISEKHYDVYEEQLHHGIEMATGFENALDAPESEEVHNGQPATIFESEEQALQLSEIEHLDAKLAQEVDVEDVSNSEEALEEAFKAQSVTLVEPEQAFQLVEAAKEENQTPSDAELAYVVDIEDAPDSEEAFKSVILEENQTPRDVDGDSEYKPNSNSEAAEIHTEDVYGEGNVESDAKLNGEERVADLKHSPVSNSEAAEIQTDDKEVGESASSDAAISRNEELLEASQIPQNTVLYLLLCAGTIVIAGATLNWSRKVKSRSNEPKIESENNQISPDRKPSLRNAPVEMDVVGESSPSEMVGESCPSEMSSFEKNSSSRVSQLNEAASIDKKRRNNYRRESLVSSDSMDSPSYGSLTVFEKIPKGRGDDETVTPVRRSSRIRSLATSPV</sequence>
<dbReference type="AlphaFoldDB" id="A0AAV1AQL6"/>
<evidence type="ECO:0000256" key="1">
    <source>
        <dbReference type="SAM" id="MobiDB-lite"/>
    </source>
</evidence>
<feature type="compositionally biased region" description="Low complexity" evidence="1">
    <location>
        <begin position="82"/>
        <end position="93"/>
    </location>
</feature>
<feature type="region of interest" description="Disordered" evidence="1">
    <location>
        <begin position="288"/>
        <end position="336"/>
    </location>
</feature>
<feature type="compositionally biased region" description="Low complexity" evidence="1">
    <location>
        <begin position="10"/>
        <end position="21"/>
    </location>
</feature>
<dbReference type="EMBL" id="OX451739">
    <property type="protein sequence ID" value="CAI8611478.1"/>
    <property type="molecule type" value="Genomic_DNA"/>
</dbReference>
<feature type="region of interest" description="Disordered" evidence="1">
    <location>
        <begin position="750"/>
        <end position="882"/>
    </location>
</feature>